<proteinExistence type="predicted"/>
<dbReference type="Pfam" id="PF04892">
    <property type="entry name" value="VanZ"/>
    <property type="match status" value="1"/>
</dbReference>
<evidence type="ECO:0000313" key="2">
    <source>
        <dbReference type="EMBL" id="NMH92783.1"/>
    </source>
</evidence>
<accession>A0A848DJQ9</accession>
<keyword evidence="3" id="KW-1185">Reference proteome</keyword>
<organism evidence="2 3">
    <name type="scientific">Pseudonocardia bannensis</name>
    <dbReference type="NCBI Taxonomy" id="630973"/>
    <lineage>
        <taxon>Bacteria</taxon>
        <taxon>Bacillati</taxon>
        <taxon>Actinomycetota</taxon>
        <taxon>Actinomycetes</taxon>
        <taxon>Pseudonocardiales</taxon>
        <taxon>Pseudonocardiaceae</taxon>
        <taxon>Pseudonocardia</taxon>
    </lineage>
</organism>
<dbReference type="PANTHER" id="PTHR28008:SF1">
    <property type="entry name" value="DOMAIN PROTEIN, PUTATIVE (AFU_ORTHOLOGUE AFUA_3G10980)-RELATED"/>
    <property type="match status" value="1"/>
</dbReference>
<reference evidence="2 3" key="1">
    <citation type="submission" date="2020-04" db="EMBL/GenBank/DDBJ databases">
        <authorList>
            <person name="Klaysubun C."/>
            <person name="Duangmal K."/>
            <person name="Lipun K."/>
        </authorList>
    </citation>
    <scope>NUCLEOTIDE SEQUENCE [LARGE SCALE GENOMIC DNA]</scope>
    <source>
        <strain evidence="2 3">DSM 45300</strain>
    </source>
</reference>
<dbReference type="PANTHER" id="PTHR28008">
    <property type="entry name" value="DOMAIN PROTEIN, PUTATIVE (AFU_ORTHOLOGUE AFUA_3G10980)-RELATED"/>
    <property type="match status" value="1"/>
</dbReference>
<dbReference type="InterPro" id="IPR006976">
    <property type="entry name" value="VanZ-like"/>
</dbReference>
<sequence length="102" mass="10029">MASAVVLFTPASGVPSAPPGVDKLIHLLVFAALAGTGRWAGLPLRPLAVALVAYAAGSEMLQAVLPIGRSGDVLDALVDVAGIALGLGVLAVAPSSIRPPPS</sequence>
<dbReference type="EMBL" id="JAAXKZ010000048">
    <property type="protein sequence ID" value="NMH92783.1"/>
    <property type="molecule type" value="Genomic_DNA"/>
</dbReference>
<dbReference type="RefSeq" id="WP_169413490.1">
    <property type="nucleotide sequence ID" value="NZ_JAAXKZ010000048.1"/>
</dbReference>
<evidence type="ECO:0000313" key="3">
    <source>
        <dbReference type="Proteomes" id="UP000586918"/>
    </source>
</evidence>
<feature type="domain" description="VanZ-like" evidence="1">
    <location>
        <begin position="21"/>
        <end position="91"/>
    </location>
</feature>
<gene>
    <name evidence="2" type="ORF">HF519_14620</name>
</gene>
<comment type="caution">
    <text evidence="2">The sequence shown here is derived from an EMBL/GenBank/DDBJ whole genome shotgun (WGS) entry which is preliminary data.</text>
</comment>
<protein>
    <submittedName>
        <fullName evidence="2">VanZ family protein</fullName>
    </submittedName>
</protein>
<dbReference type="AlphaFoldDB" id="A0A848DJQ9"/>
<dbReference type="Proteomes" id="UP000586918">
    <property type="component" value="Unassembled WGS sequence"/>
</dbReference>
<evidence type="ECO:0000259" key="1">
    <source>
        <dbReference type="Pfam" id="PF04892"/>
    </source>
</evidence>
<name>A0A848DJQ9_9PSEU</name>